<accession>A0A2V1E3E7</accession>
<gene>
    <name evidence="2" type="ORF">DM02DRAFT_519121</name>
</gene>
<proteinExistence type="predicted"/>
<dbReference type="Proteomes" id="UP000244855">
    <property type="component" value="Unassembled WGS sequence"/>
</dbReference>
<dbReference type="AlphaFoldDB" id="A0A2V1E3E7"/>
<keyword evidence="1" id="KW-1133">Transmembrane helix</keyword>
<feature type="non-terminal residue" evidence="2">
    <location>
        <position position="1"/>
    </location>
</feature>
<dbReference type="STRING" id="97972.A0A2V1E3E7"/>
<keyword evidence="1" id="KW-0472">Membrane</keyword>
<feature type="transmembrane region" description="Helical" evidence="1">
    <location>
        <begin position="40"/>
        <end position="65"/>
    </location>
</feature>
<evidence type="ECO:0000313" key="2">
    <source>
        <dbReference type="EMBL" id="PVI04184.1"/>
    </source>
</evidence>
<organism evidence="2 3">
    <name type="scientific">Periconia macrospinosa</name>
    <dbReference type="NCBI Taxonomy" id="97972"/>
    <lineage>
        <taxon>Eukaryota</taxon>
        <taxon>Fungi</taxon>
        <taxon>Dikarya</taxon>
        <taxon>Ascomycota</taxon>
        <taxon>Pezizomycotina</taxon>
        <taxon>Dothideomycetes</taxon>
        <taxon>Pleosporomycetidae</taxon>
        <taxon>Pleosporales</taxon>
        <taxon>Massarineae</taxon>
        <taxon>Periconiaceae</taxon>
        <taxon>Periconia</taxon>
    </lineage>
</organism>
<evidence type="ECO:0000256" key="1">
    <source>
        <dbReference type="SAM" id="Phobius"/>
    </source>
</evidence>
<dbReference type="EMBL" id="KZ805323">
    <property type="protein sequence ID" value="PVI04184.1"/>
    <property type="molecule type" value="Genomic_DNA"/>
</dbReference>
<reference evidence="2 3" key="1">
    <citation type="journal article" date="2018" name="Sci. Rep.">
        <title>Comparative genomics provides insights into the lifestyle and reveals functional heterogeneity of dark septate endophytic fungi.</title>
        <authorList>
            <person name="Knapp D.G."/>
            <person name="Nemeth J.B."/>
            <person name="Barry K."/>
            <person name="Hainaut M."/>
            <person name="Henrissat B."/>
            <person name="Johnson J."/>
            <person name="Kuo A."/>
            <person name="Lim J.H.P."/>
            <person name="Lipzen A."/>
            <person name="Nolan M."/>
            <person name="Ohm R.A."/>
            <person name="Tamas L."/>
            <person name="Grigoriev I.V."/>
            <person name="Spatafora J.W."/>
            <person name="Nagy L.G."/>
            <person name="Kovacs G.M."/>
        </authorList>
    </citation>
    <scope>NUCLEOTIDE SEQUENCE [LARGE SCALE GENOMIC DNA]</scope>
    <source>
        <strain evidence="2 3">DSE2036</strain>
    </source>
</reference>
<keyword evidence="3" id="KW-1185">Reference proteome</keyword>
<name>A0A2V1E3E7_9PLEO</name>
<evidence type="ECO:0000313" key="3">
    <source>
        <dbReference type="Proteomes" id="UP000244855"/>
    </source>
</evidence>
<sequence length="107" mass="12226">LKDARELFPWQDGQKELAEELWSALDGRDEDTQLQALLRVFLSFIFISIGDNSFSSGLVYFLAVLKINKDISRLRTAKNYSYILTSIIYYTRAIAVEALLPSATCRE</sequence>
<protein>
    <submittedName>
        <fullName evidence="2">Uncharacterized protein</fullName>
    </submittedName>
</protein>
<keyword evidence="1" id="KW-0812">Transmembrane</keyword>
<dbReference type="OrthoDB" id="3943268at2759"/>